<dbReference type="STRING" id="83771.SAMN02910357_02115"/>
<dbReference type="PROSITE" id="PS01049">
    <property type="entry name" value="YJEF_C_1"/>
    <property type="match status" value="1"/>
</dbReference>
<comment type="function">
    <text evidence="18">Catalyzes the epimerization of the S- and R-forms of NAD(P)HX, a damaged form of NAD(P)H that is a result of enzymatic or heat-dependent hydration. This is a prerequisite for the S-specific NAD(P)H-hydrate dehydratase to allow the repair of both epimers of NAD(P)HX.</text>
</comment>
<dbReference type="PANTHER" id="PTHR12592">
    <property type="entry name" value="ATP-DEPENDENT (S)-NAD(P)H-HYDRATE DEHYDRATASE FAMILY MEMBER"/>
    <property type="match status" value="1"/>
</dbReference>
<dbReference type="HAMAP" id="MF_01966">
    <property type="entry name" value="NADHX_epimerase"/>
    <property type="match status" value="1"/>
</dbReference>
<dbReference type="EC" id="4.2.1.136" evidence="19"/>
<keyword evidence="8 17" id="KW-0521">NADP</keyword>
<evidence type="ECO:0000256" key="4">
    <source>
        <dbReference type="ARBA" id="ARBA00009524"/>
    </source>
</evidence>
<evidence type="ECO:0000256" key="12">
    <source>
        <dbReference type="ARBA" id="ARBA00023239"/>
    </source>
</evidence>
<dbReference type="Gene3D" id="3.40.50.10260">
    <property type="entry name" value="YjeF N-terminal domain"/>
    <property type="match status" value="1"/>
</dbReference>
<feature type="binding site" evidence="18">
    <location>
        <position position="63"/>
    </location>
    <ligand>
        <name>K(+)</name>
        <dbReference type="ChEBI" id="CHEBI:29103"/>
    </ligand>
</feature>
<protein>
    <recommendedName>
        <fullName evidence="19">Bifunctional NAD(P)H-hydrate repair enzyme</fullName>
    </recommendedName>
    <alternativeName>
        <fullName evidence="19">Nicotinamide nucleotide repair protein</fullName>
    </alternativeName>
    <domain>
        <recommendedName>
            <fullName evidence="19">ADP-dependent (S)-NAD(P)H-hydrate dehydratase</fullName>
            <ecNumber evidence="19">4.2.1.136</ecNumber>
        </recommendedName>
        <alternativeName>
            <fullName evidence="19">ADP-dependent NAD(P)HX dehydratase</fullName>
        </alternativeName>
    </domain>
    <domain>
        <recommendedName>
            <fullName evidence="19">NAD(P)H-hydrate epimerase</fullName>
            <ecNumber evidence="19">5.1.99.6</ecNumber>
        </recommendedName>
    </domain>
</protein>
<proteinExistence type="inferred from homology"/>
<keyword evidence="11 18" id="KW-0413">Isomerase</keyword>
<comment type="caution">
    <text evidence="18">Lacks conserved residue(s) required for the propagation of feature annotation.</text>
</comment>
<keyword evidence="9 18" id="KW-0630">Potassium</keyword>
<dbReference type="GO" id="GO:0110051">
    <property type="term" value="P:metabolite repair"/>
    <property type="evidence" value="ECO:0007669"/>
    <property type="project" value="TreeGrafter"/>
</dbReference>
<dbReference type="GO" id="GO:0046496">
    <property type="term" value="P:nicotinamide nucleotide metabolic process"/>
    <property type="evidence" value="ECO:0007669"/>
    <property type="project" value="UniProtKB-UniRule"/>
</dbReference>
<evidence type="ECO:0000256" key="9">
    <source>
        <dbReference type="ARBA" id="ARBA00022958"/>
    </source>
</evidence>
<feature type="binding site" evidence="17">
    <location>
        <begin position="427"/>
        <end position="431"/>
    </location>
    <ligand>
        <name>AMP</name>
        <dbReference type="ChEBI" id="CHEBI:456215"/>
    </ligand>
</feature>
<dbReference type="GO" id="GO:0005524">
    <property type="term" value="F:ATP binding"/>
    <property type="evidence" value="ECO:0007669"/>
    <property type="project" value="UniProtKB-UniRule"/>
</dbReference>
<feature type="binding site" evidence="18">
    <location>
        <position position="137"/>
    </location>
    <ligand>
        <name>K(+)</name>
        <dbReference type="ChEBI" id="CHEBI:29103"/>
    </ligand>
</feature>
<evidence type="ECO:0000256" key="2">
    <source>
        <dbReference type="ARBA" id="ARBA00000909"/>
    </source>
</evidence>
<organism evidence="22 23">
    <name type="scientific">Succinivibrio dextrinosolvens DSM 3072</name>
    <dbReference type="NCBI Taxonomy" id="1123324"/>
    <lineage>
        <taxon>Bacteria</taxon>
        <taxon>Pseudomonadati</taxon>
        <taxon>Pseudomonadota</taxon>
        <taxon>Gammaproteobacteria</taxon>
        <taxon>Aeromonadales</taxon>
        <taxon>Succinivibrionaceae</taxon>
        <taxon>Succinivibrio</taxon>
    </lineage>
</organism>
<evidence type="ECO:0000259" key="21">
    <source>
        <dbReference type="PROSITE" id="PS51385"/>
    </source>
</evidence>
<comment type="similarity">
    <text evidence="3 19">In the N-terminal section; belongs to the NnrE/AIBP family.</text>
</comment>
<keyword evidence="12 17" id="KW-0456">Lyase</keyword>
<feature type="binding site" evidence="18">
    <location>
        <begin position="62"/>
        <end position="66"/>
    </location>
    <ligand>
        <name>(6S)-NADPHX</name>
        <dbReference type="ChEBI" id="CHEBI:64076"/>
    </ligand>
</feature>
<comment type="similarity">
    <text evidence="17">Belongs to the NnrD/CARKD family.</text>
</comment>
<evidence type="ECO:0000256" key="5">
    <source>
        <dbReference type="ARBA" id="ARBA00022723"/>
    </source>
</evidence>
<dbReference type="SUPFAM" id="SSF64153">
    <property type="entry name" value="YjeF N-terminal domain-like"/>
    <property type="match status" value="1"/>
</dbReference>
<evidence type="ECO:0000259" key="20">
    <source>
        <dbReference type="PROSITE" id="PS51383"/>
    </source>
</evidence>
<evidence type="ECO:0000256" key="1">
    <source>
        <dbReference type="ARBA" id="ARBA00000013"/>
    </source>
</evidence>
<comment type="subunit">
    <text evidence="17">Homotetramer.</text>
</comment>
<dbReference type="InterPro" id="IPR036652">
    <property type="entry name" value="YjeF_N_dom_sf"/>
</dbReference>
<feature type="domain" description="YjeF N-terminal" evidence="21">
    <location>
        <begin position="14"/>
        <end position="227"/>
    </location>
</feature>
<feature type="binding site" evidence="17">
    <location>
        <position position="280"/>
    </location>
    <ligand>
        <name>(6S)-NADPHX</name>
        <dbReference type="ChEBI" id="CHEBI:64076"/>
    </ligand>
</feature>
<evidence type="ECO:0000256" key="15">
    <source>
        <dbReference type="ARBA" id="ARBA00048238"/>
    </source>
</evidence>
<dbReference type="HAMAP" id="MF_01965">
    <property type="entry name" value="NADHX_dehydratase"/>
    <property type="match status" value="1"/>
</dbReference>
<dbReference type="PANTHER" id="PTHR12592:SF0">
    <property type="entry name" value="ATP-DEPENDENT (S)-NAD(P)H-HYDRATE DEHYDRATASE"/>
    <property type="match status" value="1"/>
</dbReference>
<evidence type="ECO:0000256" key="7">
    <source>
        <dbReference type="ARBA" id="ARBA00022840"/>
    </source>
</evidence>
<dbReference type="GO" id="GO:0052855">
    <property type="term" value="F:ADP-dependent NAD(P)H-hydrate dehydratase activity"/>
    <property type="evidence" value="ECO:0007669"/>
    <property type="project" value="UniProtKB-UniRule"/>
</dbReference>
<name>A0A1T4V3Z0_9GAMM</name>
<evidence type="ECO:0000313" key="22">
    <source>
        <dbReference type="EMBL" id="SKA59622.1"/>
    </source>
</evidence>
<dbReference type="Pfam" id="PF03853">
    <property type="entry name" value="YjeF_N"/>
    <property type="match status" value="1"/>
</dbReference>
<evidence type="ECO:0000256" key="13">
    <source>
        <dbReference type="ARBA" id="ARBA00023268"/>
    </source>
</evidence>
<dbReference type="PROSITE" id="PS51383">
    <property type="entry name" value="YJEF_C_3"/>
    <property type="match status" value="1"/>
</dbReference>
<dbReference type="InterPro" id="IPR017953">
    <property type="entry name" value="Carbohydrate_kinase_pred_CS"/>
</dbReference>
<keyword evidence="13" id="KW-0511">Multifunctional enzyme</keyword>
<dbReference type="InterPro" id="IPR000631">
    <property type="entry name" value="CARKD"/>
</dbReference>
<comment type="catalytic activity">
    <reaction evidence="2 18 19">
        <text>(6R)-NADPHX = (6S)-NADPHX</text>
        <dbReference type="Rhea" id="RHEA:32227"/>
        <dbReference type="ChEBI" id="CHEBI:64076"/>
        <dbReference type="ChEBI" id="CHEBI:64077"/>
        <dbReference type="EC" id="5.1.99.6"/>
    </reaction>
</comment>
<evidence type="ECO:0000256" key="6">
    <source>
        <dbReference type="ARBA" id="ARBA00022741"/>
    </source>
</evidence>
<evidence type="ECO:0000256" key="3">
    <source>
        <dbReference type="ARBA" id="ARBA00006001"/>
    </source>
</evidence>
<comment type="cofactor">
    <cofactor evidence="18 19">
        <name>K(+)</name>
        <dbReference type="ChEBI" id="CHEBI:29103"/>
    </cofactor>
    <text evidence="18 19">Binds 1 potassium ion per subunit.</text>
</comment>
<evidence type="ECO:0000313" key="23">
    <source>
        <dbReference type="Proteomes" id="UP000242432"/>
    </source>
</evidence>
<comment type="catalytic activity">
    <reaction evidence="15 17 19">
        <text>(6S)-NADHX + ADP = AMP + phosphate + NADH + H(+)</text>
        <dbReference type="Rhea" id="RHEA:32223"/>
        <dbReference type="ChEBI" id="CHEBI:15378"/>
        <dbReference type="ChEBI" id="CHEBI:43474"/>
        <dbReference type="ChEBI" id="CHEBI:57945"/>
        <dbReference type="ChEBI" id="CHEBI:64074"/>
        <dbReference type="ChEBI" id="CHEBI:456215"/>
        <dbReference type="ChEBI" id="CHEBI:456216"/>
        <dbReference type="EC" id="4.2.1.136"/>
    </reaction>
</comment>
<dbReference type="PIRSF" id="PIRSF017184">
    <property type="entry name" value="Nnr"/>
    <property type="match status" value="1"/>
</dbReference>
<dbReference type="GO" id="GO:0052856">
    <property type="term" value="F:NAD(P)HX epimerase activity"/>
    <property type="evidence" value="ECO:0007669"/>
    <property type="project" value="UniProtKB-UniRule"/>
</dbReference>
<feature type="binding site" evidence="17">
    <location>
        <position position="455"/>
    </location>
    <ligand>
        <name>AMP</name>
        <dbReference type="ChEBI" id="CHEBI:456215"/>
    </ligand>
</feature>
<dbReference type="Proteomes" id="UP000242432">
    <property type="component" value="Unassembled WGS sequence"/>
</dbReference>
<dbReference type="RefSeq" id="WP_078928261.1">
    <property type="nucleotide sequence ID" value="NZ_FUXX01000008.1"/>
</dbReference>
<comment type="function">
    <text evidence="14 19">Bifunctional enzyme that catalyzes the epimerization of the S- and R-forms of NAD(P)HX and the dehydration of the S-form of NAD(P)HX at the expense of ADP, which is converted to AMP. This allows the repair of both epimers of NAD(P)HX, a damaged form of NAD(P)H that is a result of enzymatic or heat-dependent hydration.</text>
</comment>
<feature type="binding site" evidence="18">
    <location>
        <position position="170"/>
    </location>
    <ligand>
        <name>(6S)-NADPHX</name>
        <dbReference type="ChEBI" id="CHEBI:64076"/>
    </ligand>
</feature>
<reference evidence="23" key="1">
    <citation type="submission" date="2017-02" db="EMBL/GenBank/DDBJ databases">
        <authorList>
            <person name="Varghese N."/>
            <person name="Submissions S."/>
        </authorList>
    </citation>
    <scope>NUCLEOTIDE SEQUENCE [LARGE SCALE GENOMIC DNA]</scope>
    <source>
        <strain evidence="23">DSM 3072</strain>
    </source>
</reference>
<keyword evidence="6 17" id="KW-0547">Nucleotide-binding</keyword>
<dbReference type="AlphaFoldDB" id="A0A1T4V3Z0"/>
<comment type="function">
    <text evidence="17">Catalyzes the dehydration of the S-form of NAD(P)HX at the expense of ADP, which is converted to AMP. Together with NAD(P)HX epimerase, which catalyzes the epimerization of the S- and R-forms, the enzyme allows the repair of both epimers of NAD(P)HX, a damaged form of NAD(P)H that is a result of enzymatic or heat-dependent hydration.</text>
</comment>
<evidence type="ECO:0000256" key="16">
    <source>
        <dbReference type="ARBA" id="ARBA00049209"/>
    </source>
</evidence>
<keyword evidence="7 17" id="KW-0067">ATP-binding</keyword>
<dbReference type="SUPFAM" id="SSF53613">
    <property type="entry name" value="Ribokinase-like"/>
    <property type="match status" value="1"/>
</dbReference>
<feature type="binding site" evidence="18">
    <location>
        <position position="173"/>
    </location>
    <ligand>
        <name>K(+)</name>
        <dbReference type="ChEBI" id="CHEBI:29103"/>
    </ligand>
</feature>
<keyword evidence="5 18" id="KW-0479">Metal-binding</keyword>
<dbReference type="NCBIfam" id="TIGR00196">
    <property type="entry name" value="yjeF_cterm"/>
    <property type="match status" value="1"/>
</dbReference>
<evidence type="ECO:0000256" key="10">
    <source>
        <dbReference type="ARBA" id="ARBA00023027"/>
    </source>
</evidence>
<feature type="binding site" evidence="17">
    <location>
        <position position="456"/>
    </location>
    <ligand>
        <name>(6S)-NADPHX</name>
        <dbReference type="ChEBI" id="CHEBI:64076"/>
    </ligand>
</feature>
<keyword evidence="23" id="KW-1185">Reference proteome</keyword>
<dbReference type="CDD" id="cd01171">
    <property type="entry name" value="YXKO-related"/>
    <property type="match status" value="1"/>
</dbReference>
<dbReference type="InterPro" id="IPR004443">
    <property type="entry name" value="YjeF_N_dom"/>
</dbReference>
<dbReference type="NCBIfam" id="TIGR00197">
    <property type="entry name" value="yjeF_nterm"/>
    <property type="match status" value="1"/>
</dbReference>
<evidence type="ECO:0000256" key="8">
    <source>
        <dbReference type="ARBA" id="ARBA00022857"/>
    </source>
</evidence>
<evidence type="ECO:0000256" key="11">
    <source>
        <dbReference type="ARBA" id="ARBA00023235"/>
    </source>
</evidence>
<feature type="binding site" evidence="17">
    <location>
        <position position="341"/>
    </location>
    <ligand>
        <name>(6S)-NADPHX</name>
        <dbReference type="ChEBI" id="CHEBI:64076"/>
    </ligand>
</feature>
<dbReference type="InterPro" id="IPR030677">
    <property type="entry name" value="Nnr"/>
</dbReference>
<comment type="similarity">
    <text evidence="4 19">In the C-terminal section; belongs to the NnrD/CARKD family.</text>
</comment>
<accession>A0A1T4V3Z0</accession>
<dbReference type="InterPro" id="IPR029056">
    <property type="entry name" value="Ribokinase-like"/>
</dbReference>
<comment type="similarity">
    <text evidence="18">Belongs to the NnrE/AIBP family.</text>
</comment>
<evidence type="ECO:0000256" key="19">
    <source>
        <dbReference type="PIRNR" id="PIRNR017184"/>
    </source>
</evidence>
<dbReference type="GO" id="GO:0046872">
    <property type="term" value="F:metal ion binding"/>
    <property type="evidence" value="ECO:0007669"/>
    <property type="project" value="UniProtKB-UniRule"/>
</dbReference>
<dbReference type="EMBL" id="FUXX01000008">
    <property type="protein sequence ID" value="SKA59622.1"/>
    <property type="molecule type" value="Genomic_DNA"/>
</dbReference>
<dbReference type="PROSITE" id="PS51385">
    <property type="entry name" value="YJEF_N"/>
    <property type="match status" value="1"/>
</dbReference>
<evidence type="ECO:0000256" key="18">
    <source>
        <dbReference type="HAMAP-Rule" id="MF_01966"/>
    </source>
</evidence>
<sequence length="516" mass="54693">MSKLPYEVFTSDEVKQIEADHAKSHNGHCFDLMQRAGKSVFDYIIRECGDAKEVWVFCGKGNNGGDGYIVASLLLENGIKHRVFATGIPHEGSEASYAYELFIKQGGSVEYELPNNGLVQEAGAEIIHVSKPDLIIDALLGTGIESAPTGITAKWISYINKLNTFTVAVDVPSGICADTGGVPGMCVCANATVCMLALKPGLLTSDAVDFVGDIEFASLDVDTNGYHEILTESSYKSPLPIFQVGFDDLQDALPIRLPSYNKGDNGKVLIISGARGMGGAAIICGNGALRSGAGLVKIAMDPSNVTAMLSVRPELMSIDFNDDKSVIEAISWADAIAVGPGLGVNERTAKLISFLSDVEDQNLVFDADALNVLATFEQDYYRENRVLTPHPGEAARMLNISPDEVNADRLSACYKLQQKYGGVVLLKGPGTIVCDGKKLTIIHEGAPSLATGGSGDLLTGIIVSLLGQGLSPENAAIVGAALHGRAGFLEGIKKGMIGTLPMDLCQNIRELINVKD</sequence>
<feature type="domain" description="YjeF C-terminal" evidence="20">
    <location>
        <begin position="245"/>
        <end position="515"/>
    </location>
</feature>
<dbReference type="Gene3D" id="3.40.1190.20">
    <property type="match status" value="1"/>
</dbReference>
<comment type="catalytic activity">
    <reaction evidence="16 17 19">
        <text>(6S)-NADPHX + ADP = AMP + phosphate + NADPH + H(+)</text>
        <dbReference type="Rhea" id="RHEA:32235"/>
        <dbReference type="ChEBI" id="CHEBI:15378"/>
        <dbReference type="ChEBI" id="CHEBI:43474"/>
        <dbReference type="ChEBI" id="CHEBI:57783"/>
        <dbReference type="ChEBI" id="CHEBI:64076"/>
        <dbReference type="ChEBI" id="CHEBI:456215"/>
        <dbReference type="ChEBI" id="CHEBI:456216"/>
        <dbReference type="EC" id="4.2.1.136"/>
    </reaction>
</comment>
<feature type="binding site" evidence="17">
    <location>
        <position position="390"/>
    </location>
    <ligand>
        <name>(6S)-NADPHX</name>
        <dbReference type="ChEBI" id="CHEBI:64076"/>
    </ligand>
</feature>
<evidence type="ECO:0000256" key="17">
    <source>
        <dbReference type="HAMAP-Rule" id="MF_01965"/>
    </source>
</evidence>
<keyword evidence="10 17" id="KW-0520">NAD</keyword>
<evidence type="ECO:0000256" key="14">
    <source>
        <dbReference type="ARBA" id="ARBA00025153"/>
    </source>
</evidence>
<gene>
    <name evidence="17" type="primary">nnrD</name>
    <name evidence="18" type="synonym">nnrE</name>
    <name evidence="22" type="ORF">SAMN02745213_00706</name>
</gene>
<dbReference type="EC" id="5.1.99.6" evidence="19"/>
<comment type="catalytic activity">
    <reaction evidence="1 18 19">
        <text>(6R)-NADHX = (6S)-NADHX</text>
        <dbReference type="Rhea" id="RHEA:32215"/>
        <dbReference type="ChEBI" id="CHEBI:64074"/>
        <dbReference type="ChEBI" id="CHEBI:64075"/>
        <dbReference type="EC" id="5.1.99.6"/>
    </reaction>
</comment>
<comment type="cofactor">
    <cofactor evidence="17">
        <name>Mg(2+)</name>
        <dbReference type="ChEBI" id="CHEBI:18420"/>
    </cofactor>
</comment>
<dbReference type="Pfam" id="PF01256">
    <property type="entry name" value="Carb_kinase"/>
    <property type="match status" value="1"/>
</dbReference>